<accession>A0A1A8EB74</accession>
<protein>
    <submittedName>
        <fullName evidence="1">Leucine rich repeat containing 6</fullName>
    </submittedName>
</protein>
<dbReference type="EMBL" id="HAEA01014356">
    <property type="protein sequence ID" value="SBQ42836.1"/>
    <property type="molecule type" value="Transcribed_RNA"/>
</dbReference>
<reference evidence="1" key="1">
    <citation type="submission" date="2016-05" db="EMBL/GenBank/DDBJ databases">
        <authorList>
            <person name="Lavstsen T."/>
            <person name="Jespersen J.S."/>
        </authorList>
    </citation>
    <scope>NUCLEOTIDE SEQUENCE</scope>
    <source>
        <tissue evidence="1">Brain</tissue>
    </source>
</reference>
<proteinExistence type="predicted"/>
<feature type="non-terminal residue" evidence="1">
    <location>
        <position position="1"/>
    </location>
</feature>
<gene>
    <name evidence="1" type="primary">LRRC6</name>
</gene>
<name>A0A1A8EB74_NOTKA</name>
<sequence length="35" mass="3772">YRCVLSVGHQGSTHVPCPDSEFISPPSRLTFPSGL</sequence>
<evidence type="ECO:0000313" key="1">
    <source>
        <dbReference type="EMBL" id="SBQ42836.1"/>
    </source>
</evidence>
<reference evidence="1" key="2">
    <citation type="submission" date="2016-06" db="EMBL/GenBank/DDBJ databases">
        <title>The genome of a short-lived fish provides insights into sex chromosome evolution and the genetic control of aging.</title>
        <authorList>
            <person name="Reichwald K."/>
            <person name="Felder M."/>
            <person name="Petzold A."/>
            <person name="Koch P."/>
            <person name="Groth M."/>
            <person name="Platzer M."/>
        </authorList>
    </citation>
    <scope>NUCLEOTIDE SEQUENCE</scope>
    <source>
        <tissue evidence="1">Brain</tissue>
    </source>
</reference>
<organism evidence="1">
    <name type="scientific">Nothobranchius kadleci</name>
    <name type="common">African annual killifish</name>
    <dbReference type="NCBI Taxonomy" id="1051664"/>
    <lineage>
        <taxon>Eukaryota</taxon>
        <taxon>Metazoa</taxon>
        <taxon>Chordata</taxon>
        <taxon>Craniata</taxon>
        <taxon>Vertebrata</taxon>
        <taxon>Euteleostomi</taxon>
        <taxon>Actinopterygii</taxon>
        <taxon>Neopterygii</taxon>
        <taxon>Teleostei</taxon>
        <taxon>Neoteleostei</taxon>
        <taxon>Acanthomorphata</taxon>
        <taxon>Ovalentaria</taxon>
        <taxon>Atherinomorphae</taxon>
        <taxon>Cyprinodontiformes</taxon>
        <taxon>Nothobranchiidae</taxon>
        <taxon>Nothobranchius</taxon>
    </lineage>
</organism>
<dbReference type="AlphaFoldDB" id="A0A1A8EB74"/>